<evidence type="ECO:0000313" key="2">
    <source>
        <dbReference type="EMBL" id="QJA44259.1"/>
    </source>
</evidence>
<dbReference type="EMBL" id="MT143974">
    <property type="protein sequence ID" value="QJA44259.1"/>
    <property type="molecule type" value="Genomic_DNA"/>
</dbReference>
<feature type="region of interest" description="Disordered" evidence="1">
    <location>
        <begin position="102"/>
        <end position="122"/>
    </location>
</feature>
<sequence>MDKLETGYPKPIELQQGELLSVEREVGLDSVLTEKDLCEFLGMNKDQVGNLRRTKGLPYIAVNERCRLYFERDLIEFFMSRRVVKEDGVPFNGGVDEPELMSREISEGKAYSGDTRWKNVDP</sequence>
<evidence type="ECO:0000256" key="1">
    <source>
        <dbReference type="SAM" id="MobiDB-lite"/>
    </source>
</evidence>
<proteinExistence type="predicted"/>
<dbReference type="AlphaFoldDB" id="A0A6H1Z9X2"/>
<name>A0A6H1Z9X2_9ZZZZ</name>
<organism evidence="2">
    <name type="scientific">viral metagenome</name>
    <dbReference type="NCBI Taxonomy" id="1070528"/>
    <lineage>
        <taxon>unclassified sequences</taxon>
        <taxon>metagenomes</taxon>
        <taxon>organismal metagenomes</taxon>
    </lineage>
</organism>
<evidence type="ECO:0000313" key="3">
    <source>
        <dbReference type="EMBL" id="QJA63353.1"/>
    </source>
</evidence>
<dbReference type="EMBL" id="MT141495">
    <property type="protein sequence ID" value="QJA63353.1"/>
    <property type="molecule type" value="Genomic_DNA"/>
</dbReference>
<accession>A0A6H1Z9X2</accession>
<gene>
    <name evidence="3" type="ORF">MM415B00633_0037</name>
    <name evidence="2" type="ORF">TM448A00090_0091</name>
</gene>
<protein>
    <submittedName>
        <fullName evidence="2">Putative DNA binding, helix-turn-helix domain containing protein</fullName>
    </submittedName>
</protein>
<reference evidence="2" key="1">
    <citation type="submission" date="2020-03" db="EMBL/GenBank/DDBJ databases">
        <title>The deep terrestrial virosphere.</title>
        <authorList>
            <person name="Holmfeldt K."/>
            <person name="Nilsson E."/>
            <person name="Simone D."/>
            <person name="Lopez-Fernandez M."/>
            <person name="Wu X."/>
            <person name="de Brujin I."/>
            <person name="Lundin D."/>
            <person name="Andersson A."/>
            <person name="Bertilsson S."/>
            <person name="Dopson M."/>
        </authorList>
    </citation>
    <scope>NUCLEOTIDE SEQUENCE</scope>
    <source>
        <strain evidence="3">MM415B00633</strain>
        <strain evidence="2">TM448A00090</strain>
    </source>
</reference>